<evidence type="ECO:0000313" key="2">
    <source>
        <dbReference type="Proteomes" id="UP000807342"/>
    </source>
</evidence>
<dbReference type="Proteomes" id="UP000807342">
    <property type="component" value="Unassembled WGS sequence"/>
</dbReference>
<dbReference type="AlphaFoldDB" id="A0A9P5X5N8"/>
<comment type="caution">
    <text evidence="1">The sequence shown here is derived from an EMBL/GenBank/DDBJ whole genome shotgun (WGS) entry which is preliminary data.</text>
</comment>
<accession>A0A9P5X5N8</accession>
<proteinExistence type="predicted"/>
<keyword evidence="2" id="KW-1185">Reference proteome</keyword>
<organism evidence="1 2">
    <name type="scientific">Macrolepiota fuliginosa MF-IS2</name>
    <dbReference type="NCBI Taxonomy" id="1400762"/>
    <lineage>
        <taxon>Eukaryota</taxon>
        <taxon>Fungi</taxon>
        <taxon>Dikarya</taxon>
        <taxon>Basidiomycota</taxon>
        <taxon>Agaricomycotina</taxon>
        <taxon>Agaricomycetes</taxon>
        <taxon>Agaricomycetidae</taxon>
        <taxon>Agaricales</taxon>
        <taxon>Agaricineae</taxon>
        <taxon>Agaricaceae</taxon>
        <taxon>Macrolepiota</taxon>
    </lineage>
</organism>
<dbReference type="OrthoDB" id="2240312at2759"/>
<sequence length="266" mass="30137">MFMSIVPNALRVGGWRVNGTNQNWTKGRFRKSEHMRQTEETPSLNPAEHPYFALFNRHLTRLREHLVGVSHHHASISPSTVGDILWSVEEKEAFVHALSTYSRFRPDLIVGWIETKNEVEVLSTHVLPNLGISSSLYPFVLSQLLPSPPHIPIAYTPSLSYPLIHMVRIVGHLCYDDGCSGVHTRAVGESEPYAVSLEVELRQGWGLRLQAQKRWLWESRGFGIYQRVEGDWGGVPKKLTGPTLNSSRAETETVLSHRGLCRRSRT</sequence>
<dbReference type="EMBL" id="MU151330">
    <property type="protein sequence ID" value="KAF9445024.1"/>
    <property type="molecule type" value="Genomic_DNA"/>
</dbReference>
<gene>
    <name evidence="1" type="ORF">P691DRAFT_785802</name>
</gene>
<evidence type="ECO:0000313" key="1">
    <source>
        <dbReference type="EMBL" id="KAF9445024.1"/>
    </source>
</evidence>
<name>A0A9P5X5N8_9AGAR</name>
<protein>
    <submittedName>
        <fullName evidence="1">Uncharacterized protein</fullName>
    </submittedName>
</protein>
<reference evidence="1" key="1">
    <citation type="submission" date="2020-11" db="EMBL/GenBank/DDBJ databases">
        <authorList>
            <consortium name="DOE Joint Genome Institute"/>
            <person name="Ahrendt S."/>
            <person name="Riley R."/>
            <person name="Andreopoulos W."/>
            <person name="Labutti K."/>
            <person name="Pangilinan J."/>
            <person name="Ruiz-Duenas F.J."/>
            <person name="Barrasa J.M."/>
            <person name="Sanchez-Garcia M."/>
            <person name="Camarero S."/>
            <person name="Miyauchi S."/>
            <person name="Serrano A."/>
            <person name="Linde D."/>
            <person name="Babiker R."/>
            <person name="Drula E."/>
            <person name="Ayuso-Fernandez I."/>
            <person name="Pacheco R."/>
            <person name="Padilla G."/>
            <person name="Ferreira P."/>
            <person name="Barriuso J."/>
            <person name="Kellner H."/>
            <person name="Castanera R."/>
            <person name="Alfaro M."/>
            <person name="Ramirez L."/>
            <person name="Pisabarro A.G."/>
            <person name="Kuo A."/>
            <person name="Tritt A."/>
            <person name="Lipzen A."/>
            <person name="He G."/>
            <person name="Yan M."/>
            <person name="Ng V."/>
            <person name="Cullen D."/>
            <person name="Martin F."/>
            <person name="Rosso M.-N."/>
            <person name="Henrissat B."/>
            <person name="Hibbett D."/>
            <person name="Martinez A.T."/>
            <person name="Grigoriev I.V."/>
        </authorList>
    </citation>
    <scope>NUCLEOTIDE SEQUENCE</scope>
    <source>
        <strain evidence="1">MF-IS2</strain>
    </source>
</reference>